<proteinExistence type="predicted"/>
<name>A0A507C769_9FUNG</name>
<dbReference type="RefSeq" id="XP_031025878.1">
    <property type="nucleotide sequence ID" value="XM_031168137.1"/>
</dbReference>
<dbReference type="AlphaFoldDB" id="A0A507C769"/>
<evidence type="ECO:0008006" key="5">
    <source>
        <dbReference type="Google" id="ProtNLM"/>
    </source>
</evidence>
<keyword evidence="2" id="KW-1133">Transmembrane helix</keyword>
<feature type="region of interest" description="Disordered" evidence="1">
    <location>
        <begin position="241"/>
        <end position="261"/>
    </location>
</feature>
<keyword evidence="2" id="KW-0812">Transmembrane</keyword>
<keyword evidence="2" id="KW-0472">Membrane</keyword>
<dbReference type="PANTHER" id="PTHR31168:SF1">
    <property type="entry name" value="DUF599 FAMILY PROTEIN"/>
    <property type="match status" value="1"/>
</dbReference>
<organism evidence="3 4">
    <name type="scientific">Synchytrium microbalum</name>
    <dbReference type="NCBI Taxonomy" id="1806994"/>
    <lineage>
        <taxon>Eukaryota</taxon>
        <taxon>Fungi</taxon>
        <taxon>Fungi incertae sedis</taxon>
        <taxon>Chytridiomycota</taxon>
        <taxon>Chytridiomycota incertae sedis</taxon>
        <taxon>Chytridiomycetes</taxon>
        <taxon>Synchytriales</taxon>
        <taxon>Synchytriaceae</taxon>
        <taxon>Synchytrium</taxon>
    </lineage>
</organism>
<evidence type="ECO:0000256" key="1">
    <source>
        <dbReference type="SAM" id="MobiDB-lite"/>
    </source>
</evidence>
<gene>
    <name evidence="3" type="ORF">SmJEL517_g02209</name>
</gene>
<comment type="caution">
    <text evidence="3">The sequence shown here is derived from an EMBL/GenBank/DDBJ whole genome shotgun (WGS) entry which is preliminary data.</text>
</comment>
<feature type="transmembrane region" description="Helical" evidence="2">
    <location>
        <begin position="77"/>
        <end position="99"/>
    </location>
</feature>
<dbReference type="EMBL" id="QEAO01000009">
    <property type="protein sequence ID" value="TPX35351.1"/>
    <property type="molecule type" value="Genomic_DNA"/>
</dbReference>
<dbReference type="GeneID" id="42003434"/>
<evidence type="ECO:0000313" key="3">
    <source>
        <dbReference type="EMBL" id="TPX35351.1"/>
    </source>
</evidence>
<dbReference type="Pfam" id="PF04654">
    <property type="entry name" value="DUF599"/>
    <property type="match status" value="1"/>
</dbReference>
<keyword evidence="4" id="KW-1185">Reference proteome</keyword>
<reference evidence="3 4" key="1">
    <citation type="journal article" date="2019" name="Sci. Rep.">
        <title>Comparative genomics of chytrid fungi reveal insights into the obligate biotrophic and pathogenic lifestyle of Synchytrium endobioticum.</title>
        <authorList>
            <person name="van de Vossenberg B.T.L.H."/>
            <person name="Warris S."/>
            <person name="Nguyen H.D.T."/>
            <person name="van Gent-Pelzer M.P.E."/>
            <person name="Joly D.L."/>
            <person name="van de Geest H.C."/>
            <person name="Bonants P.J.M."/>
            <person name="Smith D.S."/>
            <person name="Levesque C.A."/>
            <person name="van der Lee T.A.J."/>
        </authorList>
    </citation>
    <scope>NUCLEOTIDE SEQUENCE [LARGE SCALE GENOMIC DNA]</scope>
    <source>
        <strain evidence="3 4">JEL517</strain>
    </source>
</reference>
<sequence>MTSDVNGRDPSYLTDLVVAPSCLLMYVVYHLLLARRVYRKPETTVIGITRRARRDWVYGIASDQNYAIIAVQTLRNWLMAASMLGSVAISLSVGIMALVATLSRTREDGEIAFLSGWGWLFRMKIACLITCFIGAFISFLEVMRYLKHLTFFITTIAPRDCNRKVKERIASNVHIAASMINRAALCHTIGLRVLLFSFPVLVWLFTVWLMPVFTLLLLLVFQCRDDESEEYGGMTASAFARDVEQQSQDEEVEPLLLAHEP</sequence>
<accession>A0A507C769</accession>
<dbReference type="OrthoDB" id="761598at2759"/>
<evidence type="ECO:0000256" key="2">
    <source>
        <dbReference type="SAM" id="Phobius"/>
    </source>
</evidence>
<dbReference type="InterPro" id="IPR006747">
    <property type="entry name" value="DUF599"/>
</dbReference>
<dbReference type="Proteomes" id="UP000319731">
    <property type="component" value="Unassembled WGS sequence"/>
</dbReference>
<dbReference type="PANTHER" id="PTHR31168">
    <property type="entry name" value="OS02G0292800 PROTEIN"/>
    <property type="match status" value="1"/>
</dbReference>
<protein>
    <recommendedName>
        <fullName evidence="5">DUF599 domain-containing protein</fullName>
    </recommendedName>
</protein>
<feature type="transmembrane region" description="Helical" evidence="2">
    <location>
        <begin position="119"/>
        <end position="140"/>
    </location>
</feature>
<evidence type="ECO:0000313" key="4">
    <source>
        <dbReference type="Proteomes" id="UP000319731"/>
    </source>
</evidence>
<feature type="transmembrane region" description="Helical" evidence="2">
    <location>
        <begin position="12"/>
        <end position="32"/>
    </location>
</feature>